<sequence>MAELIGRQYRIDVMDCLLVRSFVNDVYEVRAGDRLRYVLKVYHHGGWSPEEVRWEQELVAHVAASGVAVAEPVPLVDGRLSARSRHPKVIAPSHCRSSSRGVNRSRHGPTASIASSVP</sequence>
<dbReference type="Proteomes" id="UP000638648">
    <property type="component" value="Unassembled WGS sequence"/>
</dbReference>
<reference evidence="3" key="1">
    <citation type="submission" date="2020-10" db="EMBL/GenBank/DDBJ databases">
        <title>Sequencing the genomes of 1000 actinobacteria strains.</title>
        <authorList>
            <person name="Klenk H.-P."/>
        </authorList>
    </citation>
    <scope>NUCLEOTIDE SEQUENCE</scope>
    <source>
        <strain evidence="3">DSM 45354</strain>
    </source>
</reference>
<feature type="region of interest" description="Disordered" evidence="1">
    <location>
        <begin position="86"/>
        <end position="118"/>
    </location>
</feature>
<evidence type="ECO:0000259" key="2">
    <source>
        <dbReference type="Pfam" id="PF01636"/>
    </source>
</evidence>
<comment type="caution">
    <text evidence="3">The sequence shown here is derived from an EMBL/GenBank/DDBJ whole genome shotgun (WGS) entry which is preliminary data.</text>
</comment>
<proteinExistence type="predicted"/>
<dbReference type="GO" id="GO:0016301">
    <property type="term" value="F:kinase activity"/>
    <property type="evidence" value="ECO:0007669"/>
    <property type="project" value="UniProtKB-KW"/>
</dbReference>
<keyword evidence="3" id="KW-0808">Transferase</keyword>
<keyword evidence="3" id="KW-0418">Kinase</keyword>
<dbReference type="InterPro" id="IPR002575">
    <property type="entry name" value="Aminoglycoside_PTrfase"/>
</dbReference>
<dbReference type="InterPro" id="IPR011009">
    <property type="entry name" value="Kinase-like_dom_sf"/>
</dbReference>
<dbReference type="SUPFAM" id="SSF56112">
    <property type="entry name" value="Protein kinase-like (PK-like)"/>
    <property type="match status" value="1"/>
</dbReference>
<gene>
    <name evidence="3" type="ORF">HEB94_006827</name>
</gene>
<protein>
    <submittedName>
        <fullName evidence="3">Ser/Thr protein kinase RdoA (MazF antagonist)</fullName>
    </submittedName>
</protein>
<evidence type="ECO:0000313" key="4">
    <source>
        <dbReference type="Proteomes" id="UP000638648"/>
    </source>
</evidence>
<feature type="domain" description="Aminoglycoside phosphotransferase" evidence="2">
    <location>
        <begin position="23"/>
        <end position="74"/>
    </location>
</feature>
<dbReference type="Gene3D" id="3.30.200.20">
    <property type="entry name" value="Phosphorylase Kinase, domain 1"/>
    <property type="match status" value="1"/>
</dbReference>
<evidence type="ECO:0000256" key="1">
    <source>
        <dbReference type="SAM" id="MobiDB-lite"/>
    </source>
</evidence>
<evidence type="ECO:0000313" key="3">
    <source>
        <dbReference type="EMBL" id="MBE1609979.1"/>
    </source>
</evidence>
<dbReference type="RefSeq" id="WP_192753436.1">
    <property type="nucleotide sequence ID" value="NZ_BAABJL010000165.1"/>
</dbReference>
<dbReference type="Pfam" id="PF01636">
    <property type="entry name" value="APH"/>
    <property type="match status" value="1"/>
</dbReference>
<keyword evidence="4" id="KW-1185">Reference proteome</keyword>
<dbReference type="EMBL" id="JADBEM010000001">
    <property type="protein sequence ID" value="MBE1609979.1"/>
    <property type="molecule type" value="Genomic_DNA"/>
</dbReference>
<accession>A0A927RCJ8</accession>
<organism evidence="3 4">
    <name type="scientific">Actinopolymorpha pittospori</name>
    <dbReference type="NCBI Taxonomy" id="648752"/>
    <lineage>
        <taxon>Bacteria</taxon>
        <taxon>Bacillati</taxon>
        <taxon>Actinomycetota</taxon>
        <taxon>Actinomycetes</taxon>
        <taxon>Propionibacteriales</taxon>
        <taxon>Actinopolymorphaceae</taxon>
        <taxon>Actinopolymorpha</taxon>
    </lineage>
</organism>
<name>A0A927RCJ8_9ACTN</name>
<dbReference type="AlphaFoldDB" id="A0A927RCJ8"/>